<accession>A0A562QLP5</accession>
<evidence type="ECO:0000256" key="1">
    <source>
        <dbReference type="SAM" id="Phobius"/>
    </source>
</evidence>
<dbReference type="OrthoDB" id="2453019at2"/>
<dbReference type="EMBL" id="VLKZ01000004">
    <property type="protein sequence ID" value="TWI56976.1"/>
    <property type="molecule type" value="Genomic_DNA"/>
</dbReference>
<evidence type="ECO:0000313" key="2">
    <source>
        <dbReference type="EMBL" id="TWI56976.1"/>
    </source>
</evidence>
<evidence type="ECO:0000313" key="3">
    <source>
        <dbReference type="Proteomes" id="UP000315711"/>
    </source>
</evidence>
<keyword evidence="1" id="KW-1133">Transmembrane helix</keyword>
<feature type="transmembrane region" description="Helical" evidence="1">
    <location>
        <begin position="6"/>
        <end position="23"/>
    </location>
</feature>
<keyword evidence="3" id="KW-1185">Reference proteome</keyword>
<feature type="transmembrane region" description="Helical" evidence="1">
    <location>
        <begin position="62"/>
        <end position="82"/>
    </location>
</feature>
<dbReference type="InterPro" id="IPR025618">
    <property type="entry name" value="YtpI"/>
</dbReference>
<keyword evidence="1" id="KW-0472">Membrane</keyword>
<proteinExistence type="predicted"/>
<dbReference type="Proteomes" id="UP000315711">
    <property type="component" value="Unassembled WGS sequence"/>
</dbReference>
<organism evidence="2 3">
    <name type="scientific">Halalkalibacter nanhaiisediminis</name>
    <dbReference type="NCBI Taxonomy" id="688079"/>
    <lineage>
        <taxon>Bacteria</taxon>
        <taxon>Bacillati</taxon>
        <taxon>Bacillota</taxon>
        <taxon>Bacilli</taxon>
        <taxon>Bacillales</taxon>
        <taxon>Bacillaceae</taxon>
        <taxon>Halalkalibacter</taxon>
    </lineage>
</organism>
<protein>
    <submittedName>
        <fullName evidence="2">YtpI-like protein</fullName>
    </submittedName>
</protein>
<comment type="caution">
    <text evidence="2">The sequence shown here is derived from an EMBL/GenBank/DDBJ whole genome shotgun (WGS) entry which is preliminary data.</text>
</comment>
<feature type="transmembrane region" description="Helical" evidence="1">
    <location>
        <begin position="35"/>
        <end position="56"/>
    </location>
</feature>
<dbReference type="Pfam" id="PF14007">
    <property type="entry name" value="YtpI"/>
    <property type="match status" value="1"/>
</dbReference>
<keyword evidence="1" id="KW-0812">Transmembrane</keyword>
<name>A0A562QLP5_9BACI</name>
<reference evidence="2 3" key="1">
    <citation type="journal article" date="2015" name="Stand. Genomic Sci.">
        <title>Genomic Encyclopedia of Bacterial and Archaeal Type Strains, Phase III: the genomes of soil and plant-associated and newly described type strains.</title>
        <authorList>
            <person name="Whitman W.B."/>
            <person name="Woyke T."/>
            <person name="Klenk H.P."/>
            <person name="Zhou Y."/>
            <person name="Lilburn T.G."/>
            <person name="Beck B.J."/>
            <person name="De Vos P."/>
            <person name="Vandamme P."/>
            <person name="Eisen J.A."/>
            <person name="Garrity G."/>
            <person name="Hugenholtz P."/>
            <person name="Kyrpides N.C."/>
        </authorList>
    </citation>
    <scope>NUCLEOTIDE SEQUENCE [LARGE SCALE GENOMIC DNA]</scope>
    <source>
        <strain evidence="2 3">CGMCC 1.10116</strain>
    </source>
</reference>
<dbReference type="AlphaFoldDB" id="A0A562QLP5"/>
<sequence length="94" mass="10803">MEKIFTIIIIFSAVFFIYNKIKVWRTPKSLLNRIYQTKATLSLGFFLTAFGANLLVNPRSNIDLIVGAVFSLLGVLNVIFGYRAYRHYIPQLND</sequence>
<gene>
    <name evidence="2" type="ORF">IQ10_01671</name>
</gene>
<dbReference type="RefSeq" id="WP_144450004.1">
    <property type="nucleotide sequence ID" value="NZ_VLKZ01000004.1"/>
</dbReference>